<keyword evidence="3 6" id="KW-0032">Aminotransferase</keyword>
<dbReference type="PROSITE" id="PS00105">
    <property type="entry name" value="AA_TRANSFER_CLASS_1"/>
    <property type="match status" value="1"/>
</dbReference>
<dbReference type="InterPro" id="IPR015422">
    <property type="entry name" value="PyrdxlP-dep_Trfase_small"/>
</dbReference>
<evidence type="ECO:0000256" key="3">
    <source>
        <dbReference type="ARBA" id="ARBA00022576"/>
    </source>
</evidence>
<dbReference type="GO" id="GO:0006520">
    <property type="term" value="P:amino acid metabolic process"/>
    <property type="evidence" value="ECO:0007669"/>
    <property type="project" value="InterPro"/>
</dbReference>
<evidence type="ECO:0000259" key="7">
    <source>
        <dbReference type="Pfam" id="PF00155"/>
    </source>
</evidence>
<evidence type="ECO:0000256" key="2">
    <source>
        <dbReference type="ARBA" id="ARBA00007441"/>
    </source>
</evidence>
<comment type="caution">
    <text evidence="8">The sequence shown here is derived from an EMBL/GenBank/DDBJ whole genome shotgun (WGS) entry which is preliminary data.</text>
</comment>
<dbReference type="InterPro" id="IPR004838">
    <property type="entry name" value="NHTrfase_class1_PyrdxlP-BS"/>
</dbReference>
<dbReference type="InterPro" id="IPR015424">
    <property type="entry name" value="PyrdxlP-dep_Trfase"/>
</dbReference>
<dbReference type="CDD" id="cd00609">
    <property type="entry name" value="AAT_like"/>
    <property type="match status" value="1"/>
</dbReference>
<evidence type="ECO:0000313" key="8">
    <source>
        <dbReference type="EMBL" id="OUM70916.1"/>
    </source>
</evidence>
<sequence length="401" mass="42957">MSYPLSNKLNRFASSASVAAKARVMELEAAGKKILDFCVGEPDFVTPTSIIEAARTAALAGQTRYTATTGTKQLKAAVQRKFKQDNGLDYSLAEIVVGSGAKQLIYTAFTCTVNDGDEVIIPAPYWVSYPDIVKLNGGVPVILECPDSQGFKLQPEQLEAAITPKTKWLVLNSPNNPSGAIYSEAEMQAIVDVLVRHPHVWLMTDEIYEYFNYAGAALPAPAVQAPELKERTLVINGVSKAYAMTGWRIGYAGGPLPLIKAMDKLMSQSIGGASAVSQAAAVAALEESGSFVEEAARVFGERRNLIIGLLNDVPGLKCLAIEGAFYAYPNCGGLIGKRTPEGVVLQSDLDVRNYLLESANVAVLDGAAYGLSPYLRLSFATSTEIITEGCRRMKEACQALS</sequence>
<dbReference type="FunFam" id="3.40.640.10:FF:000033">
    <property type="entry name" value="Aspartate aminotransferase"/>
    <property type="match status" value="1"/>
</dbReference>
<dbReference type="AlphaFoldDB" id="A0A1Y3NTH6"/>
<dbReference type="Proteomes" id="UP000195440">
    <property type="component" value="Unassembled WGS sequence"/>
</dbReference>
<accession>A0A1Y3NTH6</accession>
<comment type="similarity">
    <text evidence="2 6">Belongs to the class-I pyridoxal-phosphate-dependent aminotransferase family.</text>
</comment>
<evidence type="ECO:0000256" key="1">
    <source>
        <dbReference type="ARBA" id="ARBA00001933"/>
    </source>
</evidence>
<dbReference type="SUPFAM" id="SSF53383">
    <property type="entry name" value="PLP-dependent transferases"/>
    <property type="match status" value="1"/>
</dbReference>
<name>A0A1Y3NTH6_9PSED</name>
<dbReference type="GO" id="GO:0008483">
    <property type="term" value="F:transaminase activity"/>
    <property type="evidence" value="ECO:0007669"/>
    <property type="project" value="UniProtKB-KW"/>
</dbReference>
<dbReference type="EC" id="2.6.1.-" evidence="6"/>
<dbReference type="RefSeq" id="WP_087274339.1">
    <property type="nucleotide sequence ID" value="NZ_JBJGBV010000032.1"/>
</dbReference>
<reference evidence="8 9" key="1">
    <citation type="journal article" date="2017" name="Syst. Appl. Microbiol.">
        <title>Pseudomonas caspiana sp. nov., a citrus pathogen in the Pseudomonas syringae phylogenetic group.</title>
        <authorList>
            <person name="Busquets A."/>
            <person name="Gomila M."/>
            <person name="Beiki F."/>
            <person name="Mulet M."/>
            <person name="Rahimian H."/>
            <person name="Garcia-Valdes E."/>
            <person name="Lalucat J."/>
        </authorList>
    </citation>
    <scope>NUCLEOTIDE SEQUENCE [LARGE SCALE GENOMIC DNA]</scope>
    <source>
        <strain evidence="8 9">FBF102</strain>
    </source>
</reference>
<dbReference type="Gene3D" id="3.90.1150.10">
    <property type="entry name" value="Aspartate Aminotransferase, domain 1"/>
    <property type="match status" value="1"/>
</dbReference>
<dbReference type="EMBL" id="LOHF01000038">
    <property type="protein sequence ID" value="OUM70916.1"/>
    <property type="molecule type" value="Genomic_DNA"/>
</dbReference>
<dbReference type="Gene3D" id="3.40.640.10">
    <property type="entry name" value="Type I PLP-dependent aspartate aminotransferase-like (Major domain)"/>
    <property type="match status" value="1"/>
</dbReference>
<dbReference type="InterPro" id="IPR050596">
    <property type="entry name" value="AspAT/PAT-like"/>
</dbReference>
<dbReference type="InterPro" id="IPR015421">
    <property type="entry name" value="PyrdxlP-dep_Trfase_major"/>
</dbReference>
<dbReference type="PANTHER" id="PTHR46383">
    <property type="entry name" value="ASPARTATE AMINOTRANSFERASE"/>
    <property type="match status" value="1"/>
</dbReference>
<protein>
    <recommendedName>
        <fullName evidence="6">Aminotransferase</fullName>
        <ecNumber evidence="6">2.6.1.-</ecNumber>
    </recommendedName>
</protein>
<evidence type="ECO:0000256" key="4">
    <source>
        <dbReference type="ARBA" id="ARBA00022679"/>
    </source>
</evidence>
<keyword evidence="4 6" id="KW-0808">Transferase</keyword>
<organism evidence="8 9">
    <name type="scientific">Pseudomonas caspiana</name>
    <dbReference type="NCBI Taxonomy" id="1451454"/>
    <lineage>
        <taxon>Bacteria</taxon>
        <taxon>Pseudomonadati</taxon>
        <taxon>Pseudomonadota</taxon>
        <taxon>Gammaproteobacteria</taxon>
        <taxon>Pseudomonadales</taxon>
        <taxon>Pseudomonadaceae</taxon>
        <taxon>Pseudomonas</taxon>
    </lineage>
</organism>
<evidence type="ECO:0000256" key="6">
    <source>
        <dbReference type="RuleBase" id="RU000481"/>
    </source>
</evidence>
<evidence type="ECO:0000313" key="9">
    <source>
        <dbReference type="Proteomes" id="UP000195440"/>
    </source>
</evidence>
<gene>
    <name evidence="8" type="ORF">AUC60_25900</name>
</gene>
<keyword evidence="9" id="KW-1185">Reference proteome</keyword>
<keyword evidence="5" id="KW-0663">Pyridoxal phosphate</keyword>
<dbReference type="GO" id="GO:0030170">
    <property type="term" value="F:pyridoxal phosphate binding"/>
    <property type="evidence" value="ECO:0007669"/>
    <property type="project" value="InterPro"/>
</dbReference>
<dbReference type="OrthoDB" id="9803354at2"/>
<feature type="domain" description="Aminotransferase class I/classII large" evidence="7">
    <location>
        <begin position="33"/>
        <end position="392"/>
    </location>
</feature>
<comment type="cofactor">
    <cofactor evidence="1 6">
        <name>pyridoxal 5'-phosphate</name>
        <dbReference type="ChEBI" id="CHEBI:597326"/>
    </cofactor>
</comment>
<dbReference type="PANTHER" id="PTHR46383:SF1">
    <property type="entry name" value="ASPARTATE AMINOTRANSFERASE"/>
    <property type="match status" value="1"/>
</dbReference>
<evidence type="ECO:0000256" key="5">
    <source>
        <dbReference type="ARBA" id="ARBA00022898"/>
    </source>
</evidence>
<dbReference type="InterPro" id="IPR004839">
    <property type="entry name" value="Aminotransferase_I/II_large"/>
</dbReference>
<proteinExistence type="inferred from homology"/>
<dbReference type="Pfam" id="PF00155">
    <property type="entry name" value="Aminotran_1_2"/>
    <property type="match status" value="1"/>
</dbReference>